<feature type="compositionally biased region" description="Pro residues" evidence="2">
    <location>
        <begin position="317"/>
        <end position="327"/>
    </location>
</feature>
<sequence>MSAVTGSPSPAPCRSGAEPGGAGPLLGPALAARRQPPPAHLPNTARVLSLGLDEYLALVYSQLAGPAGVSRADVRRLCALLAGALGRPPQPAVFPADDDTDGRTDGADGGRVGGDGDQPALDLERFQQAVCAHFGVAARPAASAPLVDVEVTVERRAAVIDQLDRSIAGARSPSAATKRRRGVRLPRAGRTGRGGGAGDASDEPPVSLLLLERELTALRELVEDLRRSLVESDARNIGLEVRARRTPERTMGGAAEPSDAQPAEDSRDGGEHGSGDGSGDASRDGSGDASRDGSGENSDSDPASDPSVGSESSEPPAAKPPALPPRPKSCCALLSTSSTPANRAAPPVPRSILVVPRSARDKDIEAETNRSISESQRNFDALIRELRAISEPRAPYHPELSLEDELEQTYEALQMTQTDLERSRATIHGTRTHLRGKDREVRLAKQDLIAAEAAVARLQEQVKQLQSDLQASQHQHEMERLAHERTSHQLGYTRAQLAESQTALEQSRSALRDLQQLRRRVLAELTQTRHLLVTALCRVRQLEAASEQVPVLEARVHQLESLLKRRSSSQGRPASHVDSGLYSTSESDHEDTSHAQHNRSTDTTSEEHDALIRLEEQVHWLRQQFLEAEREWEQERRQLVEEVTQRQEDCQLMAGDIQHLEQEQQPLLLLHERASSVVDVLQNLRHVNISPRALGRLVYDALERTQECSSGGGNQRAFRFLTCLHRSASGYERLSTESLIQLALEGLGRAEEVADHV</sequence>
<evidence type="ECO:0000313" key="3">
    <source>
        <dbReference type="EMBL" id="KAF0294230.1"/>
    </source>
</evidence>
<reference evidence="3 4" key="1">
    <citation type="submission" date="2019-07" db="EMBL/GenBank/DDBJ databases">
        <title>Draft genome assembly of a fouling barnacle, Amphibalanus amphitrite (Darwin, 1854): The first reference genome for Thecostraca.</title>
        <authorList>
            <person name="Kim W."/>
        </authorList>
    </citation>
    <scope>NUCLEOTIDE SEQUENCE [LARGE SCALE GENOMIC DNA]</scope>
    <source>
        <strain evidence="3">SNU_AA5</strain>
        <tissue evidence="3">Soma without cirri and trophi</tissue>
    </source>
</reference>
<dbReference type="EMBL" id="VIIS01001697">
    <property type="protein sequence ID" value="KAF0294230.1"/>
    <property type="molecule type" value="Genomic_DNA"/>
</dbReference>
<feature type="coiled-coil region" evidence="1">
    <location>
        <begin position="403"/>
        <end position="562"/>
    </location>
</feature>
<feature type="region of interest" description="Disordered" evidence="2">
    <location>
        <begin position="1"/>
        <end position="38"/>
    </location>
</feature>
<dbReference type="Proteomes" id="UP000440578">
    <property type="component" value="Unassembled WGS sequence"/>
</dbReference>
<organism evidence="3 4">
    <name type="scientific">Amphibalanus amphitrite</name>
    <name type="common">Striped barnacle</name>
    <name type="synonym">Balanus amphitrite</name>
    <dbReference type="NCBI Taxonomy" id="1232801"/>
    <lineage>
        <taxon>Eukaryota</taxon>
        <taxon>Metazoa</taxon>
        <taxon>Ecdysozoa</taxon>
        <taxon>Arthropoda</taxon>
        <taxon>Crustacea</taxon>
        <taxon>Multicrustacea</taxon>
        <taxon>Cirripedia</taxon>
        <taxon>Thoracica</taxon>
        <taxon>Thoracicalcarea</taxon>
        <taxon>Balanomorpha</taxon>
        <taxon>Balanoidea</taxon>
        <taxon>Balanidae</taxon>
        <taxon>Amphibalaninae</taxon>
        <taxon>Amphibalanus</taxon>
    </lineage>
</organism>
<gene>
    <name evidence="3" type="primary">Efcc1_1</name>
    <name evidence="3" type="ORF">FJT64_008083</name>
</gene>
<feature type="compositionally biased region" description="Basic and acidic residues" evidence="2">
    <location>
        <begin position="264"/>
        <end position="274"/>
    </location>
</feature>
<feature type="region of interest" description="Disordered" evidence="2">
    <location>
        <begin position="564"/>
        <end position="607"/>
    </location>
</feature>
<dbReference type="EMBL" id="VIIS01001697">
    <property type="protein sequence ID" value="KAF0294229.1"/>
    <property type="molecule type" value="Genomic_DNA"/>
</dbReference>
<evidence type="ECO:0000313" key="4">
    <source>
        <dbReference type="Proteomes" id="UP000440578"/>
    </source>
</evidence>
<comment type="caution">
    <text evidence="3">The sequence shown here is derived from an EMBL/GenBank/DDBJ whole genome shotgun (WGS) entry which is preliminary data.</text>
</comment>
<evidence type="ECO:0000256" key="1">
    <source>
        <dbReference type="SAM" id="Coils"/>
    </source>
</evidence>
<feature type="compositionally biased region" description="Low complexity" evidence="2">
    <location>
        <begin position="25"/>
        <end position="34"/>
    </location>
</feature>
<feature type="region of interest" description="Disordered" evidence="2">
    <location>
        <begin position="89"/>
        <end position="113"/>
    </location>
</feature>
<feature type="region of interest" description="Disordered" evidence="2">
    <location>
        <begin position="170"/>
        <end position="205"/>
    </location>
</feature>
<feature type="coiled-coil region" evidence="1">
    <location>
        <begin position="611"/>
        <end position="649"/>
    </location>
</feature>
<dbReference type="Pfam" id="PF15799">
    <property type="entry name" value="CCD48"/>
    <property type="match status" value="1"/>
</dbReference>
<evidence type="ECO:0000256" key="2">
    <source>
        <dbReference type="SAM" id="MobiDB-lite"/>
    </source>
</evidence>
<accession>A0A6A4VS34</accession>
<feature type="compositionally biased region" description="Basic and acidic residues" evidence="2">
    <location>
        <begin position="281"/>
        <end position="294"/>
    </location>
</feature>
<keyword evidence="4" id="KW-1185">Reference proteome</keyword>
<keyword evidence="1" id="KW-0175">Coiled coil</keyword>
<dbReference type="InterPro" id="IPR031601">
    <property type="entry name" value="CCD48"/>
</dbReference>
<dbReference type="OrthoDB" id="6359872at2759"/>
<dbReference type="AlphaFoldDB" id="A0A6A4VS34"/>
<name>A0A6A4VS34_AMPAM</name>
<feature type="region of interest" description="Disordered" evidence="2">
    <location>
        <begin position="241"/>
        <end position="347"/>
    </location>
</feature>
<protein>
    <submittedName>
        <fullName evidence="3">EF-hand and coiled-coil domain-containing protein 1</fullName>
    </submittedName>
</protein>
<proteinExistence type="predicted"/>